<dbReference type="Gene3D" id="3.90.1680.10">
    <property type="entry name" value="SOS response associated peptidase-like"/>
    <property type="match status" value="1"/>
</dbReference>
<keyword evidence="5" id="KW-0190">Covalent protein-DNA linkage</keyword>
<protein>
    <recommendedName>
        <fullName evidence="8">Abasic site processing protein</fullName>
        <ecNumber evidence="8">3.4.-.-</ecNumber>
    </recommendedName>
</protein>
<evidence type="ECO:0000256" key="3">
    <source>
        <dbReference type="ARBA" id="ARBA00022763"/>
    </source>
</evidence>
<dbReference type="PANTHER" id="PTHR13604:SF0">
    <property type="entry name" value="ABASIC SITE PROCESSING PROTEIN HMCES"/>
    <property type="match status" value="1"/>
</dbReference>
<keyword evidence="6" id="KW-0238">DNA-binding</keyword>
<dbReference type="InterPro" id="IPR036590">
    <property type="entry name" value="SRAP-like"/>
</dbReference>
<evidence type="ECO:0000256" key="1">
    <source>
        <dbReference type="ARBA" id="ARBA00008136"/>
    </source>
</evidence>
<keyword evidence="3" id="KW-0227">DNA damage</keyword>
<dbReference type="RefSeq" id="WP_332077563.1">
    <property type="nucleotide sequence ID" value="NZ_JAZHBM010000001.1"/>
</dbReference>
<evidence type="ECO:0000313" key="10">
    <source>
        <dbReference type="Proteomes" id="UP001358324"/>
    </source>
</evidence>
<name>A0ABU7WFB9_9GAMM</name>
<accession>A0ABU7WFB9</accession>
<evidence type="ECO:0000256" key="8">
    <source>
        <dbReference type="RuleBase" id="RU364100"/>
    </source>
</evidence>
<proteinExistence type="inferred from homology"/>
<keyword evidence="10" id="KW-1185">Reference proteome</keyword>
<evidence type="ECO:0000256" key="5">
    <source>
        <dbReference type="ARBA" id="ARBA00023124"/>
    </source>
</evidence>
<evidence type="ECO:0000256" key="6">
    <source>
        <dbReference type="ARBA" id="ARBA00023125"/>
    </source>
</evidence>
<comment type="caution">
    <text evidence="9">The sequence shown here is derived from an EMBL/GenBank/DDBJ whole genome shotgun (WGS) entry which is preliminary data.</text>
</comment>
<dbReference type="PANTHER" id="PTHR13604">
    <property type="entry name" value="DC12-RELATED"/>
    <property type="match status" value="1"/>
</dbReference>
<dbReference type="EC" id="3.4.-.-" evidence="8"/>
<dbReference type="SUPFAM" id="SSF143081">
    <property type="entry name" value="BB1717-like"/>
    <property type="match status" value="1"/>
</dbReference>
<evidence type="ECO:0000256" key="7">
    <source>
        <dbReference type="ARBA" id="ARBA00023239"/>
    </source>
</evidence>
<evidence type="ECO:0000256" key="2">
    <source>
        <dbReference type="ARBA" id="ARBA00022670"/>
    </source>
</evidence>
<evidence type="ECO:0000313" key="9">
    <source>
        <dbReference type="EMBL" id="MEF3081849.1"/>
    </source>
</evidence>
<dbReference type="Proteomes" id="UP001358324">
    <property type="component" value="Unassembled WGS sequence"/>
</dbReference>
<dbReference type="InterPro" id="IPR003738">
    <property type="entry name" value="SRAP"/>
</dbReference>
<keyword evidence="2 8" id="KW-0645">Protease</keyword>
<keyword evidence="7" id="KW-0456">Lyase</keyword>
<reference evidence="9 10" key="1">
    <citation type="submission" date="2024-01" db="EMBL/GenBank/DDBJ databases">
        <title>Novel species of the genus Luteimonas isolated from rivers.</title>
        <authorList>
            <person name="Lu H."/>
        </authorList>
    </citation>
    <scope>NUCLEOTIDE SEQUENCE [LARGE SCALE GENOMIC DNA]</scope>
    <source>
        <strain evidence="9 10">SMYT11W</strain>
    </source>
</reference>
<gene>
    <name evidence="9" type="ORF">V3391_06435</name>
</gene>
<evidence type="ECO:0000256" key="4">
    <source>
        <dbReference type="ARBA" id="ARBA00022801"/>
    </source>
</evidence>
<organism evidence="9 10">
    <name type="scientific">Luteimonas flava</name>
    <dbReference type="NCBI Taxonomy" id="3115822"/>
    <lineage>
        <taxon>Bacteria</taxon>
        <taxon>Pseudomonadati</taxon>
        <taxon>Pseudomonadota</taxon>
        <taxon>Gammaproteobacteria</taxon>
        <taxon>Lysobacterales</taxon>
        <taxon>Lysobacteraceae</taxon>
        <taxon>Luteimonas</taxon>
    </lineage>
</organism>
<dbReference type="EMBL" id="JAZHBM010000001">
    <property type="protein sequence ID" value="MEF3081849.1"/>
    <property type="molecule type" value="Genomic_DNA"/>
</dbReference>
<comment type="similarity">
    <text evidence="1 8">Belongs to the SOS response-associated peptidase family.</text>
</comment>
<keyword evidence="4 8" id="KW-0378">Hydrolase</keyword>
<dbReference type="Pfam" id="PF02586">
    <property type="entry name" value="SRAP"/>
    <property type="match status" value="1"/>
</dbReference>
<sequence>MCYSAQVYAEFKAFKRHFPGVLMDVDAYVKTFWWDRGLNPMAKAPRALIRELMEIGPPELQANLRAADAEAIAQLEQEMFAQRKRVADAERKLETKVTKKAQEDVRIGTKKVDAAKARMASLKRTEFKASDARVFPGIYCPVMVSEGGQRVVKPMRYQCRPAGKPAFYDVKYPGTYNARRDNLEGFWGGLFGYSHGVMVAERFYENVEVDGRNRVLEFVPRTGEPMLIACLWSHWTDPKGVEPDLLSFAAITDDPEPEVAAAGHDRTIINIKPEHLDAWLNPEPGNLAALYAIFDDKRHPYYEHREAA</sequence>